<proteinExistence type="predicted"/>
<feature type="transmembrane region" description="Helical" evidence="2">
    <location>
        <begin position="246"/>
        <end position="268"/>
    </location>
</feature>
<evidence type="ECO:0000256" key="1">
    <source>
        <dbReference type="SAM" id="MobiDB-lite"/>
    </source>
</evidence>
<feature type="transmembrane region" description="Helical" evidence="2">
    <location>
        <begin position="288"/>
        <end position="309"/>
    </location>
</feature>
<dbReference type="AlphaFoldDB" id="A0A517PQU9"/>
<evidence type="ECO:0000313" key="4">
    <source>
        <dbReference type="Proteomes" id="UP000320421"/>
    </source>
</evidence>
<evidence type="ECO:0000313" key="3">
    <source>
        <dbReference type="EMBL" id="QDT21742.1"/>
    </source>
</evidence>
<organism evidence="3 4">
    <name type="scientific">Gimesia chilikensis</name>
    <dbReference type="NCBI Taxonomy" id="2605989"/>
    <lineage>
        <taxon>Bacteria</taxon>
        <taxon>Pseudomonadati</taxon>
        <taxon>Planctomycetota</taxon>
        <taxon>Planctomycetia</taxon>
        <taxon>Planctomycetales</taxon>
        <taxon>Planctomycetaceae</taxon>
        <taxon>Gimesia</taxon>
    </lineage>
</organism>
<dbReference type="OrthoDB" id="9786218at2"/>
<feature type="transmembrane region" description="Helical" evidence="2">
    <location>
        <begin position="199"/>
        <end position="225"/>
    </location>
</feature>
<accession>A0A517PQU9</accession>
<feature type="transmembrane region" description="Helical" evidence="2">
    <location>
        <begin position="316"/>
        <end position="333"/>
    </location>
</feature>
<feature type="region of interest" description="Disordered" evidence="1">
    <location>
        <begin position="1"/>
        <end position="20"/>
    </location>
</feature>
<gene>
    <name evidence="3" type="ORF">HG66A1_35450</name>
</gene>
<dbReference type="RefSeq" id="WP_145186532.1">
    <property type="nucleotide sequence ID" value="NZ_CP036266.1"/>
</dbReference>
<keyword evidence="2" id="KW-1133">Transmembrane helix</keyword>
<keyword evidence="2" id="KW-0472">Membrane</keyword>
<sequence length="530" mass="59749">MATALKNQNESTNENTPEELEEDAVLVDRFPEAVRVSRFTFFSVCVLSLAFVLFSSMPLWHTDIWGHLAYGRLIWETGSIPDFAPFMPLASGMSFIDTAWLSQITAFKMFDIAGVAGIKFLYAAAITACMTLLLYRVQQRTGSFVWSMLCVAGFLLCDWKQLGIVRPQLAGLLCFVTLFFCMTSRTWKKANWVLIPLLFVFWANLHGSFPVGLGLIGCFLVGRAVDVSWKARNWKAMLGDNVTRRYLILLELSAVAVLLNPYGLQLYSEVFSFSSNPNLADLIEWNPLTLRMYQGKTAALIALLLVIASRFTPRRISTTEVLLLVGLGVSAMWSSRMIIWWAPIAAYYLAIHGAAICRWKLKRLADPSGGKVFCAGKWTIVSIGMVWICFAITPMGSFMLHGKLVDFKRSVSEYTPIGAVEYLKEKQIQGQLFNSMELGDYLLWAGPENLNIFANSHVHLLPREVWNHYLRISNRAGDTEELLDRYGVNTIVLDLPRRESLMKSLTKEGVWRVGYKDGRSVVLLRADPIK</sequence>
<evidence type="ECO:0000256" key="2">
    <source>
        <dbReference type="SAM" id="Phobius"/>
    </source>
</evidence>
<feature type="transmembrane region" description="Helical" evidence="2">
    <location>
        <begin position="339"/>
        <end position="357"/>
    </location>
</feature>
<feature type="transmembrane region" description="Helical" evidence="2">
    <location>
        <begin position="378"/>
        <end position="400"/>
    </location>
</feature>
<keyword evidence="2" id="KW-0812">Transmembrane</keyword>
<feature type="transmembrane region" description="Helical" evidence="2">
    <location>
        <begin position="112"/>
        <end position="135"/>
    </location>
</feature>
<dbReference type="EMBL" id="CP036266">
    <property type="protein sequence ID" value="QDT21742.1"/>
    <property type="molecule type" value="Genomic_DNA"/>
</dbReference>
<feature type="transmembrane region" description="Helical" evidence="2">
    <location>
        <begin position="39"/>
        <end position="60"/>
    </location>
</feature>
<reference evidence="3 4" key="1">
    <citation type="submission" date="2019-02" db="EMBL/GenBank/DDBJ databases">
        <title>Deep-cultivation of Planctomycetes and their phenomic and genomic characterization uncovers novel biology.</title>
        <authorList>
            <person name="Wiegand S."/>
            <person name="Jogler M."/>
            <person name="Boedeker C."/>
            <person name="Pinto D."/>
            <person name="Vollmers J."/>
            <person name="Rivas-Marin E."/>
            <person name="Kohn T."/>
            <person name="Peeters S.H."/>
            <person name="Heuer A."/>
            <person name="Rast P."/>
            <person name="Oberbeckmann S."/>
            <person name="Bunk B."/>
            <person name="Jeske O."/>
            <person name="Meyerdierks A."/>
            <person name="Storesund J.E."/>
            <person name="Kallscheuer N."/>
            <person name="Luecker S."/>
            <person name="Lage O.M."/>
            <person name="Pohl T."/>
            <person name="Merkel B.J."/>
            <person name="Hornburger P."/>
            <person name="Mueller R.-W."/>
            <person name="Bruemmer F."/>
            <person name="Labrenz M."/>
            <person name="Spormann A.M."/>
            <person name="Op den Camp H."/>
            <person name="Overmann J."/>
            <person name="Amann R."/>
            <person name="Jetten M.S.M."/>
            <person name="Mascher T."/>
            <person name="Medema M.H."/>
            <person name="Devos D.P."/>
            <person name="Kaster A.-K."/>
            <person name="Ovreas L."/>
            <person name="Rohde M."/>
            <person name="Galperin M.Y."/>
            <person name="Jogler C."/>
        </authorList>
    </citation>
    <scope>NUCLEOTIDE SEQUENCE [LARGE SCALE GENOMIC DNA]</scope>
    <source>
        <strain evidence="3 4">HG66A1</strain>
    </source>
</reference>
<feature type="compositionally biased region" description="Polar residues" evidence="1">
    <location>
        <begin position="1"/>
        <end position="15"/>
    </location>
</feature>
<evidence type="ECO:0008006" key="5">
    <source>
        <dbReference type="Google" id="ProtNLM"/>
    </source>
</evidence>
<feature type="transmembrane region" description="Helical" evidence="2">
    <location>
        <begin position="169"/>
        <end position="187"/>
    </location>
</feature>
<keyword evidence="4" id="KW-1185">Reference proteome</keyword>
<name>A0A517PQU9_9PLAN</name>
<dbReference type="Proteomes" id="UP000320421">
    <property type="component" value="Chromosome"/>
</dbReference>
<protein>
    <recommendedName>
        <fullName evidence="5">Glycosyltransferase RgtA/B/C/D-like domain-containing protein</fullName>
    </recommendedName>
</protein>